<protein>
    <submittedName>
        <fullName evidence="1">Uncharacterized protein</fullName>
    </submittedName>
</protein>
<feature type="non-terminal residue" evidence="1">
    <location>
        <position position="1"/>
    </location>
</feature>
<comment type="caution">
    <text evidence="1">The sequence shown here is derived from an EMBL/GenBank/DDBJ whole genome shotgun (WGS) entry which is preliminary data.</text>
</comment>
<dbReference type="EMBL" id="REGN01000018">
    <property type="protein sequence ID" value="RNA45132.1"/>
    <property type="molecule type" value="Genomic_DNA"/>
</dbReference>
<proteinExistence type="predicted"/>
<organism evidence="1 2">
    <name type="scientific">Brachionus plicatilis</name>
    <name type="common">Marine rotifer</name>
    <name type="synonym">Brachionus muelleri</name>
    <dbReference type="NCBI Taxonomy" id="10195"/>
    <lineage>
        <taxon>Eukaryota</taxon>
        <taxon>Metazoa</taxon>
        <taxon>Spiralia</taxon>
        <taxon>Gnathifera</taxon>
        <taxon>Rotifera</taxon>
        <taxon>Eurotatoria</taxon>
        <taxon>Monogononta</taxon>
        <taxon>Pseudotrocha</taxon>
        <taxon>Ploima</taxon>
        <taxon>Brachionidae</taxon>
        <taxon>Brachionus</taxon>
    </lineage>
</organism>
<reference evidence="1 2" key="1">
    <citation type="journal article" date="2018" name="Sci. Rep.">
        <title>Genomic signatures of local adaptation to the degree of environmental predictability in rotifers.</title>
        <authorList>
            <person name="Franch-Gras L."/>
            <person name="Hahn C."/>
            <person name="Garcia-Roger E.M."/>
            <person name="Carmona M.J."/>
            <person name="Serra M."/>
            <person name="Gomez A."/>
        </authorList>
    </citation>
    <scope>NUCLEOTIDE SEQUENCE [LARGE SCALE GENOMIC DNA]</scope>
    <source>
        <strain evidence="1">HYR1</strain>
    </source>
</reference>
<sequence length="220" mass="24970">QLSLFCKLWSSAQFLLFSSVFRLGPPFQSPLRFGPPFRSPLRLGFSVPVSALFGSSVYVSAPFGFSVKDSVKSGGSVHSPFSVAVSGIFLRSNLRLRLLSPFISPFRTVSFRKFIRSVYVPPFNLPLIFFRSLPVNPHPLPNTNIFIKSPTARNLRRSLTRKATMVAIYTAIHNYPNFEEKYCSFPSNYQLSTDRIKDCFFEKFLGSIYRNNNSTEILID</sequence>
<accession>A0A3M7TAL8</accession>
<keyword evidence="2" id="KW-1185">Reference proteome</keyword>
<name>A0A3M7TAL8_BRAPC</name>
<evidence type="ECO:0000313" key="1">
    <source>
        <dbReference type="EMBL" id="RNA45132.1"/>
    </source>
</evidence>
<dbReference type="Proteomes" id="UP000276133">
    <property type="component" value="Unassembled WGS sequence"/>
</dbReference>
<evidence type="ECO:0000313" key="2">
    <source>
        <dbReference type="Proteomes" id="UP000276133"/>
    </source>
</evidence>
<gene>
    <name evidence="1" type="ORF">BpHYR1_022751</name>
</gene>
<dbReference type="AlphaFoldDB" id="A0A3M7TAL8"/>